<dbReference type="AlphaFoldDB" id="S2DPU4"/>
<sequence length="38" mass="4440">MIDNTSDCHSSVCLTPFTGAFQRHPLRWFVFFLILLLI</sequence>
<reference evidence="1 2" key="1">
    <citation type="journal article" date="2013" name="Genome Announc.">
        <title>Draft Genome Sequence of Indibacter alkaliphilus Strain LW1T, Isolated from Lonar Lake, a Haloalkaline Lake in the Buldana District of Maharashtra, India.</title>
        <authorList>
            <person name="Singh A."/>
            <person name="Kumar Jangir P."/>
            <person name="Sharma R."/>
            <person name="Singh A."/>
            <person name="Kumar Pinnaka A."/>
            <person name="Shivaji S."/>
        </authorList>
    </citation>
    <scope>NUCLEOTIDE SEQUENCE [LARGE SCALE GENOMIC DNA]</scope>
    <source>
        <strain evidence="2">CCUG 57479 / KCTC 22604 / LW1</strain>
    </source>
</reference>
<accession>S2DPU4</accession>
<dbReference type="EMBL" id="ALWO02000014">
    <property type="protein sequence ID" value="EOZ99220.1"/>
    <property type="molecule type" value="Genomic_DNA"/>
</dbReference>
<evidence type="ECO:0000313" key="1">
    <source>
        <dbReference type="EMBL" id="EOZ99220.1"/>
    </source>
</evidence>
<dbReference type="Proteomes" id="UP000006073">
    <property type="component" value="Unassembled WGS sequence"/>
</dbReference>
<organism evidence="1 2">
    <name type="scientific">Indibacter alkaliphilus (strain CCUG 57479 / KCTC 22604 / LW1)</name>
    <dbReference type="NCBI Taxonomy" id="1189612"/>
    <lineage>
        <taxon>Bacteria</taxon>
        <taxon>Pseudomonadati</taxon>
        <taxon>Bacteroidota</taxon>
        <taxon>Cytophagia</taxon>
        <taxon>Cytophagales</taxon>
        <taxon>Cyclobacteriaceae</taxon>
    </lineage>
</organism>
<name>S2DPU4_INDAL</name>
<keyword evidence="2" id="KW-1185">Reference proteome</keyword>
<evidence type="ECO:0000313" key="2">
    <source>
        <dbReference type="Proteomes" id="UP000006073"/>
    </source>
</evidence>
<protein>
    <submittedName>
        <fullName evidence="1">Uncharacterized protein</fullName>
    </submittedName>
</protein>
<gene>
    <name evidence="1" type="ORF">A33Q_0598</name>
</gene>
<proteinExistence type="predicted"/>
<comment type="caution">
    <text evidence="1">The sequence shown here is derived from an EMBL/GenBank/DDBJ whole genome shotgun (WGS) entry which is preliminary data.</text>
</comment>